<organism evidence="2 3">
    <name type="scientific">Flammeovirga agarivorans</name>
    <dbReference type="NCBI Taxonomy" id="2726742"/>
    <lineage>
        <taxon>Bacteria</taxon>
        <taxon>Pseudomonadati</taxon>
        <taxon>Bacteroidota</taxon>
        <taxon>Cytophagia</taxon>
        <taxon>Cytophagales</taxon>
        <taxon>Flammeovirgaceae</taxon>
        <taxon>Flammeovirga</taxon>
    </lineage>
</organism>
<gene>
    <name evidence="2" type="ORF">HGP29_21060</name>
</gene>
<reference evidence="2 3" key="1">
    <citation type="submission" date="2020-04" db="EMBL/GenBank/DDBJ databases">
        <title>Flammeovirga sp. SR4, a novel species isolated from seawater.</title>
        <authorList>
            <person name="Wang X."/>
        </authorList>
    </citation>
    <scope>NUCLEOTIDE SEQUENCE [LARGE SCALE GENOMIC DNA]</scope>
    <source>
        <strain evidence="2 3">SR4</strain>
    </source>
</reference>
<feature type="signal peptide" evidence="1">
    <location>
        <begin position="1"/>
        <end position="19"/>
    </location>
</feature>
<dbReference type="Proteomes" id="UP000585050">
    <property type="component" value="Unassembled WGS sequence"/>
</dbReference>
<accession>A0A7X8SNX7</accession>
<comment type="caution">
    <text evidence="2">The sequence shown here is derived from an EMBL/GenBank/DDBJ whole genome shotgun (WGS) entry which is preliminary data.</text>
</comment>
<dbReference type="EMBL" id="JABAIL010000007">
    <property type="protein sequence ID" value="NLR93703.1"/>
    <property type="molecule type" value="Genomic_DNA"/>
</dbReference>
<evidence type="ECO:0000313" key="2">
    <source>
        <dbReference type="EMBL" id="NLR93703.1"/>
    </source>
</evidence>
<dbReference type="InterPro" id="IPR012467">
    <property type="entry name" value="DUF1684"/>
</dbReference>
<feature type="chain" id="PRO_5030831744" evidence="1">
    <location>
        <begin position="20"/>
        <end position="201"/>
    </location>
</feature>
<keyword evidence="1" id="KW-0732">Signal</keyword>
<protein>
    <submittedName>
        <fullName evidence="2">DUF1684 domain-containing protein</fullName>
    </submittedName>
</protein>
<evidence type="ECO:0000313" key="3">
    <source>
        <dbReference type="Proteomes" id="UP000585050"/>
    </source>
</evidence>
<dbReference type="PANTHER" id="PTHR41913:SF1">
    <property type="entry name" value="DUF1684 DOMAIN-CONTAINING PROTEIN"/>
    <property type="match status" value="1"/>
</dbReference>
<sequence length="201" mass="23707">MKKVVSLLLFLLFNAHCFAQDYYKEIEEYQEELNTEYRTKGESPLSEKDRLAFKEHEFFPIDSTYKVEAKFKRVKGKPFKMKTSSKSKPTYEKYGELTFTLQGKKYKLTVFQSHRLRAMEEYKDYLFLPFMDKTNGFTTYGAGRYLECRIPEGKTIIVDFNKAYNPYCAYSDGYACPIPPKENFLDTEIKAGIKLDQKNKH</sequence>
<dbReference type="Pfam" id="PF07920">
    <property type="entry name" value="DUF1684"/>
    <property type="match status" value="1"/>
</dbReference>
<dbReference type="RefSeq" id="WP_168884411.1">
    <property type="nucleotide sequence ID" value="NZ_JABAIL010000007.1"/>
</dbReference>
<proteinExistence type="predicted"/>
<keyword evidence="3" id="KW-1185">Reference proteome</keyword>
<dbReference type="PANTHER" id="PTHR41913">
    <property type="entry name" value="DUF1684 DOMAIN-CONTAINING PROTEIN"/>
    <property type="match status" value="1"/>
</dbReference>
<evidence type="ECO:0000256" key="1">
    <source>
        <dbReference type="SAM" id="SignalP"/>
    </source>
</evidence>
<dbReference type="AlphaFoldDB" id="A0A7X8SNX7"/>
<name>A0A7X8SNX7_9BACT</name>